<accession>A0A2C9U6P3</accession>
<dbReference type="AlphaFoldDB" id="A0A2C9U6P3"/>
<proteinExistence type="predicted"/>
<keyword evidence="1" id="KW-0472">Membrane</keyword>
<name>A0A2C9U6P3_MANES</name>
<keyword evidence="1" id="KW-1133">Transmembrane helix</keyword>
<organism evidence="2">
    <name type="scientific">Manihot esculenta</name>
    <name type="common">Cassava</name>
    <name type="synonym">Jatropha manihot</name>
    <dbReference type="NCBI Taxonomy" id="3983"/>
    <lineage>
        <taxon>Eukaryota</taxon>
        <taxon>Viridiplantae</taxon>
        <taxon>Streptophyta</taxon>
        <taxon>Embryophyta</taxon>
        <taxon>Tracheophyta</taxon>
        <taxon>Spermatophyta</taxon>
        <taxon>Magnoliopsida</taxon>
        <taxon>eudicotyledons</taxon>
        <taxon>Gunneridae</taxon>
        <taxon>Pentapetalae</taxon>
        <taxon>rosids</taxon>
        <taxon>fabids</taxon>
        <taxon>Malpighiales</taxon>
        <taxon>Euphorbiaceae</taxon>
        <taxon>Crotonoideae</taxon>
        <taxon>Manihoteae</taxon>
        <taxon>Manihot</taxon>
    </lineage>
</organism>
<evidence type="ECO:0000313" key="2">
    <source>
        <dbReference type="EMBL" id="OAY25524.1"/>
    </source>
</evidence>
<protein>
    <submittedName>
        <fullName evidence="2">Uncharacterized protein</fullName>
    </submittedName>
</protein>
<sequence length="107" mass="12121">MPWSLTLFIHSSKPNRAKIRTAILLNLKVKTVLASSHLRIMKQKGKLHSSDQSLPSDVQLDLGFSKLYIAISDFLCLFISLMSLSIFARQISLYLEQSLLMENLADQ</sequence>
<dbReference type="EMBL" id="CM004403">
    <property type="protein sequence ID" value="OAY25524.1"/>
    <property type="molecule type" value="Genomic_DNA"/>
</dbReference>
<gene>
    <name evidence="2" type="ORF">MANES_17G101500</name>
</gene>
<feature type="transmembrane region" description="Helical" evidence="1">
    <location>
        <begin position="67"/>
        <end position="88"/>
    </location>
</feature>
<evidence type="ECO:0000256" key="1">
    <source>
        <dbReference type="SAM" id="Phobius"/>
    </source>
</evidence>
<keyword evidence="1" id="KW-0812">Transmembrane</keyword>
<reference evidence="2" key="1">
    <citation type="submission" date="2016-02" db="EMBL/GenBank/DDBJ databases">
        <title>WGS assembly of Manihot esculenta.</title>
        <authorList>
            <person name="Bredeson J.V."/>
            <person name="Prochnik S.E."/>
            <person name="Lyons J.B."/>
            <person name="Schmutz J."/>
            <person name="Grimwood J."/>
            <person name="Vrebalov J."/>
            <person name="Bart R.S."/>
            <person name="Amuge T."/>
            <person name="Ferguson M.E."/>
            <person name="Green R."/>
            <person name="Putnam N."/>
            <person name="Stites J."/>
            <person name="Rounsley S."/>
            <person name="Rokhsar D.S."/>
        </authorList>
    </citation>
    <scope>NUCLEOTIDE SEQUENCE [LARGE SCALE GENOMIC DNA]</scope>
    <source>
        <tissue evidence="2">Leaf</tissue>
    </source>
</reference>